<dbReference type="OrthoDB" id="198652at2759"/>
<dbReference type="SUPFAM" id="SSF56784">
    <property type="entry name" value="HAD-like"/>
    <property type="match status" value="1"/>
</dbReference>
<dbReference type="AlphaFoldDB" id="A0A8T2R119"/>
<dbReference type="Gene3D" id="3.40.50.1000">
    <property type="entry name" value="HAD superfamily/HAD-like"/>
    <property type="match status" value="1"/>
</dbReference>
<dbReference type="InterPro" id="IPR036412">
    <property type="entry name" value="HAD-like_sf"/>
</dbReference>
<dbReference type="OMA" id="PDCQQCV"/>
<evidence type="ECO:0000313" key="1">
    <source>
        <dbReference type="EMBL" id="KAH7289630.1"/>
    </source>
</evidence>
<dbReference type="EMBL" id="CM035435">
    <property type="protein sequence ID" value="KAH7289630.1"/>
    <property type="molecule type" value="Genomic_DNA"/>
</dbReference>
<protein>
    <submittedName>
        <fullName evidence="1">Uncharacterized protein</fullName>
    </submittedName>
</protein>
<proteinExistence type="predicted"/>
<dbReference type="PANTHER" id="PTHR19288">
    <property type="entry name" value="4-NITROPHENYLPHOSPHATASE-RELATED"/>
    <property type="match status" value="1"/>
</dbReference>
<dbReference type="GO" id="GO:0008962">
    <property type="term" value="F:phosphatidylglycerophosphatase activity"/>
    <property type="evidence" value="ECO:0007669"/>
    <property type="project" value="InterPro"/>
</dbReference>
<dbReference type="InterPro" id="IPR010021">
    <property type="entry name" value="PGPP1/Gep4"/>
</dbReference>
<gene>
    <name evidence="1" type="ORF">KP509_30G012200</name>
</gene>
<dbReference type="NCBIfam" id="TIGR01662">
    <property type="entry name" value="HAD-SF-IIIA"/>
    <property type="match status" value="1"/>
</dbReference>
<organism evidence="1 2">
    <name type="scientific">Ceratopteris richardii</name>
    <name type="common">Triangle waterfern</name>
    <dbReference type="NCBI Taxonomy" id="49495"/>
    <lineage>
        <taxon>Eukaryota</taxon>
        <taxon>Viridiplantae</taxon>
        <taxon>Streptophyta</taxon>
        <taxon>Embryophyta</taxon>
        <taxon>Tracheophyta</taxon>
        <taxon>Polypodiopsida</taxon>
        <taxon>Polypodiidae</taxon>
        <taxon>Polypodiales</taxon>
        <taxon>Pteridineae</taxon>
        <taxon>Pteridaceae</taxon>
        <taxon>Parkerioideae</taxon>
        <taxon>Ceratopteris</taxon>
    </lineage>
</organism>
<evidence type="ECO:0000313" key="2">
    <source>
        <dbReference type="Proteomes" id="UP000825935"/>
    </source>
</evidence>
<comment type="caution">
    <text evidence="1">The sequence shown here is derived from an EMBL/GenBank/DDBJ whole genome shotgun (WGS) entry which is preliminary data.</text>
</comment>
<dbReference type="Proteomes" id="UP000825935">
    <property type="component" value="Chromosome 30"/>
</dbReference>
<reference evidence="1" key="1">
    <citation type="submission" date="2021-08" db="EMBL/GenBank/DDBJ databases">
        <title>WGS assembly of Ceratopteris richardii.</title>
        <authorList>
            <person name="Marchant D.B."/>
            <person name="Chen G."/>
            <person name="Jenkins J."/>
            <person name="Shu S."/>
            <person name="Leebens-Mack J."/>
            <person name="Grimwood J."/>
            <person name="Schmutz J."/>
            <person name="Soltis P."/>
            <person name="Soltis D."/>
            <person name="Chen Z.-H."/>
        </authorList>
    </citation>
    <scope>NUCLEOTIDE SEQUENCE</scope>
    <source>
        <strain evidence="1">Whitten #5841</strain>
        <tissue evidence="1">Leaf</tissue>
    </source>
</reference>
<dbReference type="PANTHER" id="PTHR19288:SF25">
    <property type="entry name" value="PHOSPHATIDYLGLYCEROPHOSPHATASE GEP4, MITOCHONDRIAL"/>
    <property type="match status" value="1"/>
</dbReference>
<dbReference type="GO" id="GO:0005737">
    <property type="term" value="C:cytoplasm"/>
    <property type="evidence" value="ECO:0007669"/>
    <property type="project" value="TreeGrafter"/>
</dbReference>
<accession>A0A8T2R119</accession>
<dbReference type="Pfam" id="PF09419">
    <property type="entry name" value="PGP_phosphatase"/>
    <property type="match status" value="1"/>
</dbReference>
<dbReference type="InterPro" id="IPR006549">
    <property type="entry name" value="HAD-SF_hydro_IIIA"/>
</dbReference>
<dbReference type="NCBIfam" id="TIGR01668">
    <property type="entry name" value="YqeG_hyp_ppase"/>
    <property type="match status" value="1"/>
</dbReference>
<dbReference type="InterPro" id="IPR027706">
    <property type="entry name" value="PGP_Pase"/>
</dbReference>
<name>A0A8T2R119_CERRI</name>
<keyword evidence="2" id="KW-1185">Reference proteome</keyword>
<dbReference type="InterPro" id="IPR023214">
    <property type="entry name" value="HAD_sf"/>
</dbReference>
<sequence length="318" mass="35331">MVAHHSLTNDITPNLVYPTILMLSGIKFIEVARKGQQWCLGSREVAASVKLSCRAGDNQEWRRPAKWSLNMLGKLGQRFNAAGIASTARVVLREPHLALPHFSVSDITAIDWYALRAIGFQGVVLDKDNTITAPYANSIWPSLATSLDECKNVFEGKIALLSNSAGLYQYDPDGAEAALLEKALDISVIRHGSKKPSGSPLELERHFGCDASLLVMVGDRYFTDVVYGNRNGLLTIITKPLTFEGEPFIVKQVRNLEEVFVKRWGEKGIAPVKHRLISGNPKIIKNERLLFIALNTSNSWQFMVQRCHPVALYRCKGS</sequence>